<name>A0A0B0EH53_9BACT</name>
<feature type="domain" description="Spore protein YkvP/CgeB glycosyl transferase-like" evidence="1">
    <location>
        <begin position="187"/>
        <end position="336"/>
    </location>
</feature>
<reference evidence="2 3" key="1">
    <citation type="submission" date="2014-10" db="EMBL/GenBank/DDBJ databases">
        <title>Draft genome of anammox bacterium scalindua brodae, obtained using differential coverage binning of sequence data from two enrichment reactors.</title>
        <authorList>
            <person name="Speth D.R."/>
            <person name="Russ L."/>
            <person name="Kartal B."/>
            <person name="Op den Camp H.J."/>
            <person name="Dutilh B.E."/>
            <person name="Jetten M.S."/>
        </authorList>
    </citation>
    <scope>NUCLEOTIDE SEQUENCE [LARGE SCALE GENOMIC DNA]</scope>
    <source>
        <strain evidence="2">RU1</strain>
    </source>
</reference>
<dbReference type="Gene3D" id="3.40.50.2000">
    <property type="entry name" value="Glycogen Phosphorylase B"/>
    <property type="match status" value="1"/>
</dbReference>
<comment type="caution">
    <text evidence="2">The sequence shown here is derived from an EMBL/GenBank/DDBJ whole genome shotgun (WGS) entry which is preliminary data.</text>
</comment>
<evidence type="ECO:0000259" key="1">
    <source>
        <dbReference type="Pfam" id="PF13524"/>
    </source>
</evidence>
<dbReference type="Proteomes" id="UP000030652">
    <property type="component" value="Unassembled WGS sequence"/>
</dbReference>
<gene>
    <name evidence="2" type="primary">ykvP_1</name>
    <name evidence="2" type="ORF">SCABRO_02904</name>
</gene>
<dbReference type="AlphaFoldDB" id="A0A0B0EH53"/>
<evidence type="ECO:0000313" key="3">
    <source>
        <dbReference type="Proteomes" id="UP000030652"/>
    </source>
</evidence>
<dbReference type="eggNOG" id="COG4641">
    <property type="taxonomic scope" value="Bacteria"/>
</dbReference>
<dbReference type="InterPro" id="IPR055259">
    <property type="entry name" value="YkvP/CgeB_Glyco_trans-like"/>
</dbReference>
<dbReference type="EMBL" id="JRYO01000207">
    <property type="protein sequence ID" value="KHE91356.1"/>
    <property type="molecule type" value="Genomic_DNA"/>
</dbReference>
<proteinExistence type="predicted"/>
<evidence type="ECO:0000313" key="2">
    <source>
        <dbReference type="EMBL" id="KHE91356.1"/>
    </source>
</evidence>
<protein>
    <submittedName>
        <fullName evidence="2">Spore protein YkvP</fullName>
    </submittedName>
</protein>
<dbReference type="Pfam" id="PF13524">
    <property type="entry name" value="Glyco_trans_1_2"/>
    <property type="match status" value="1"/>
</dbReference>
<organism evidence="2 3">
    <name type="scientific">Candidatus Scalindua brodae</name>
    <dbReference type="NCBI Taxonomy" id="237368"/>
    <lineage>
        <taxon>Bacteria</taxon>
        <taxon>Pseudomonadati</taxon>
        <taxon>Planctomycetota</taxon>
        <taxon>Candidatus Brocadiia</taxon>
        <taxon>Candidatus Brocadiales</taxon>
        <taxon>Candidatus Scalinduaceae</taxon>
        <taxon>Candidatus Scalindua</taxon>
    </lineage>
</organism>
<accession>A0A0B0EH53</accession>
<sequence length="342" mass="39142">MKILFSGYHNPSNMAQTEYVERAILRLGHELETHDYRQHIIPYRISRKLPVLYQWDMKRLNNGLIKLINQFKPDIFLVNCGGTLFPETITEIHERFNAITINWLSDFPGGAGVLETALKVVPAYDFFFAQSTDALKAHEQHGNKGGMQLNAACDPDIHKPINLSSEEKVKYGSDICFVGSMYPERVELFETLTDFDLSIWGPGWDKLDNNSPLKKHIRGGPTTPDTWVKIYNASKIVINYMGRYSTDVDENKITQASPRVFEALACGSFQIVDSKKDVVALFNSGEHLVCFNKICEVKELVKEYLENHQKRKKIANNGRKEVLAKHTWVHRIEEMLKAIGKR</sequence>